<reference evidence="3" key="1">
    <citation type="submission" date="2012-08" db="EMBL/GenBank/DDBJ databases">
        <title>The Genome Sequence of Wuchereria bancrofti.</title>
        <authorList>
            <person name="Nutman T.B."/>
            <person name="Fink D.L."/>
            <person name="Russ C."/>
            <person name="Young S."/>
            <person name="Zeng Q."/>
            <person name="Koehrsen M."/>
            <person name="Alvarado L."/>
            <person name="Berlin A."/>
            <person name="Chapman S.B."/>
            <person name="Chen Z."/>
            <person name="Freedman E."/>
            <person name="Gellesch M."/>
            <person name="Goldberg J."/>
            <person name="Griggs A."/>
            <person name="Gujja S."/>
            <person name="Heilman E.R."/>
            <person name="Heiman D."/>
            <person name="Hepburn T."/>
            <person name="Howarth C."/>
            <person name="Jen D."/>
            <person name="Larson L."/>
            <person name="Lewis B."/>
            <person name="Mehta T."/>
            <person name="Park D."/>
            <person name="Pearson M."/>
            <person name="Roberts A."/>
            <person name="Saif S."/>
            <person name="Shea T."/>
            <person name="Shenoy N."/>
            <person name="Sisk P."/>
            <person name="Stolte C."/>
            <person name="Sykes S."/>
            <person name="Walk T."/>
            <person name="White J."/>
            <person name="Yandava C."/>
            <person name="Haas B."/>
            <person name="Henn M.R."/>
            <person name="Nusbaum C."/>
            <person name="Birren B."/>
        </authorList>
    </citation>
    <scope>NUCLEOTIDE SEQUENCE [LARGE SCALE GENOMIC DNA]</scope>
    <source>
        <strain evidence="3">NA</strain>
    </source>
</reference>
<dbReference type="AlphaFoldDB" id="J9AXQ9"/>
<accession>J9AXQ9</accession>
<evidence type="ECO:0000313" key="2">
    <source>
        <dbReference type="EMBL" id="EJW79405.1"/>
    </source>
</evidence>
<feature type="compositionally biased region" description="Polar residues" evidence="1">
    <location>
        <begin position="199"/>
        <end position="213"/>
    </location>
</feature>
<feature type="region of interest" description="Disordered" evidence="1">
    <location>
        <begin position="199"/>
        <end position="230"/>
    </location>
</feature>
<name>J9AXQ9_WUCBA</name>
<dbReference type="Proteomes" id="UP000004810">
    <property type="component" value="Unassembled WGS sequence"/>
</dbReference>
<protein>
    <submittedName>
        <fullName evidence="2">Uncharacterized protein</fullName>
    </submittedName>
</protein>
<dbReference type="EMBL" id="ADBV01005513">
    <property type="protein sequence ID" value="EJW79405.1"/>
    <property type="molecule type" value="Genomic_DNA"/>
</dbReference>
<sequence>LFRYVAPPPFPGGFGGLPGSVDYKAGSYVAPIPQAAPPIPQAFYNAPQAAPPIPQSFYNPPQAAPQISQSSYSAPQAALPISQSFYNPPQAAPQISQSSYNAPQAAPSLPSSSFYNAPQAPPQQSQPYSEARGLAASQVQYKDSTLGGASQSLLLPSENPPVPGRFAEGVEQATLLDGGTIDLASASASIGQTEAVQSENAQEVAQQSLSTVQPHAVPVRPQSLKRYSRY</sequence>
<proteinExistence type="predicted"/>
<feature type="compositionally biased region" description="Low complexity" evidence="1">
    <location>
        <begin position="102"/>
        <end position="113"/>
    </location>
</feature>
<feature type="non-terminal residue" evidence="2">
    <location>
        <position position="1"/>
    </location>
</feature>
<gene>
    <name evidence="2" type="ORF">WUBG_09686</name>
</gene>
<feature type="region of interest" description="Disordered" evidence="1">
    <location>
        <begin position="88"/>
        <end position="135"/>
    </location>
</feature>
<organism evidence="2 3">
    <name type="scientific">Wuchereria bancrofti</name>
    <dbReference type="NCBI Taxonomy" id="6293"/>
    <lineage>
        <taxon>Eukaryota</taxon>
        <taxon>Metazoa</taxon>
        <taxon>Ecdysozoa</taxon>
        <taxon>Nematoda</taxon>
        <taxon>Chromadorea</taxon>
        <taxon>Rhabditida</taxon>
        <taxon>Spirurina</taxon>
        <taxon>Spiruromorpha</taxon>
        <taxon>Filarioidea</taxon>
        <taxon>Onchocercidae</taxon>
        <taxon>Wuchereria</taxon>
    </lineage>
</organism>
<comment type="caution">
    <text evidence="2">The sequence shown here is derived from an EMBL/GenBank/DDBJ whole genome shotgun (WGS) entry which is preliminary data.</text>
</comment>
<evidence type="ECO:0000313" key="3">
    <source>
        <dbReference type="Proteomes" id="UP000004810"/>
    </source>
</evidence>
<evidence type="ECO:0000256" key="1">
    <source>
        <dbReference type="SAM" id="MobiDB-lite"/>
    </source>
</evidence>
<feature type="compositionally biased region" description="Polar residues" evidence="1">
    <location>
        <begin position="88"/>
        <end position="101"/>
    </location>
</feature>